<name>A0A6P8ZNC3_THRPL</name>
<dbReference type="GO" id="GO:0005615">
    <property type="term" value="C:extracellular space"/>
    <property type="evidence" value="ECO:0007669"/>
    <property type="project" value="TreeGrafter"/>
</dbReference>
<dbReference type="AlphaFoldDB" id="A0A6P8ZNC3"/>
<feature type="chain" id="PRO_5027641290" evidence="11">
    <location>
        <begin position="18"/>
        <end position="348"/>
    </location>
</feature>
<feature type="domain" description="Peptidase M14" evidence="12">
    <location>
        <begin position="33"/>
        <end position="342"/>
    </location>
</feature>
<dbReference type="InParanoid" id="A0A6P8ZNC3"/>
<proteinExistence type="inferred from homology"/>
<dbReference type="InterPro" id="IPR000834">
    <property type="entry name" value="Peptidase_M14"/>
</dbReference>
<evidence type="ECO:0000256" key="11">
    <source>
        <dbReference type="SAM" id="SignalP"/>
    </source>
</evidence>
<evidence type="ECO:0000313" key="13">
    <source>
        <dbReference type="Proteomes" id="UP000515158"/>
    </source>
</evidence>
<dbReference type="RefSeq" id="XP_034242104.1">
    <property type="nucleotide sequence ID" value="XM_034386213.1"/>
</dbReference>
<keyword evidence="6 11" id="KW-0732">Signal</keyword>
<dbReference type="KEGG" id="tpal:117645789"/>
<evidence type="ECO:0000256" key="10">
    <source>
        <dbReference type="PROSITE-ProRule" id="PRU01379"/>
    </source>
</evidence>
<accession>A0A6P8ZNC3</accession>
<evidence type="ECO:0000256" key="6">
    <source>
        <dbReference type="ARBA" id="ARBA00022729"/>
    </source>
</evidence>
<evidence type="ECO:0000256" key="4">
    <source>
        <dbReference type="ARBA" id="ARBA00022670"/>
    </source>
</evidence>
<comment type="similarity">
    <text evidence="2 10">Belongs to the peptidase M14 family.</text>
</comment>
<feature type="signal peptide" evidence="11">
    <location>
        <begin position="1"/>
        <end position="17"/>
    </location>
</feature>
<keyword evidence="3" id="KW-0121">Carboxypeptidase</keyword>
<evidence type="ECO:0000256" key="2">
    <source>
        <dbReference type="ARBA" id="ARBA00005988"/>
    </source>
</evidence>
<evidence type="ECO:0000256" key="5">
    <source>
        <dbReference type="ARBA" id="ARBA00022723"/>
    </source>
</evidence>
<evidence type="ECO:0000256" key="9">
    <source>
        <dbReference type="ARBA" id="ARBA00023049"/>
    </source>
</evidence>
<feature type="active site" description="Proton donor/acceptor" evidence="10">
    <location>
        <position position="305"/>
    </location>
</feature>
<dbReference type="SMART" id="SM00631">
    <property type="entry name" value="Zn_pept"/>
    <property type="match status" value="1"/>
</dbReference>
<evidence type="ECO:0000256" key="8">
    <source>
        <dbReference type="ARBA" id="ARBA00022833"/>
    </source>
</evidence>
<keyword evidence="7" id="KW-0378">Hydrolase</keyword>
<keyword evidence="13" id="KW-1185">Reference proteome</keyword>
<keyword evidence="5" id="KW-0479">Metal-binding</keyword>
<dbReference type="Gene3D" id="3.40.630.10">
    <property type="entry name" value="Zn peptidases"/>
    <property type="match status" value="1"/>
</dbReference>
<evidence type="ECO:0000256" key="7">
    <source>
        <dbReference type="ARBA" id="ARBA00022801"/>
    </source>
</evidence>
<evidence type="ECO:0000313" key="14">
    <source>
        <dbReference type="RefSeq" id="XP_034242104.1"/>
    </source>
</evidence>
<evidence type="ECO:0000256" key="1">
    <source>
        <dbReference type="ARBA" id="ARBA00001947"/>
    </source>
</evidence>
<dbReference type="GO" id="GO:0008270">
    <property type="term" value="F:zinc ion binding"/>
    <property type="evidence" value="ECO:0007669"/>
    <property type="project" value="InterPro"/>
</dbReference>
<dbReference type="PANTHER" id="PTHR11705:SF140">
    <property type="entry name" value="FI02848P-RELATED"/>
    <property type="match status" value="1"/>
</dbReference>
<comment type="cofactor">
    <cofactor evidence="1">
        <name>Zn(2+)</name>
        <dbReference type="ChEBI" id="CHEBI:29105"/>
    </cofactor>
</comment>
<evidence type="ECO:0000256" key="3">
    <source>
        <dbReference type="ARBA" id="ARBA00022645"/>
    </source>
</evidence>
<dbReference type="Proteomes" id="UP000515158">
    <property type="component" value="Unplaced"/>
</dbReference>
<dbReference type="GO" id="GO:0006508">
    <property type="term" value="P:proteolysis"/>
    <property type="evidence" value="ECO:0007669"/>
    <property type="project" value="UniProtKB-KW"/>
</dbReference>
<evidence type="ECO:0000259" key="12">
    <source>
        <dbReference type="PROSITE" id="PS52035"/>
    </source>
</evidence>
<dbReference type="PROSITE" id="PS52035">
    <property type="entry name" value="PEPTIDASE_M14"/>
    <property type="match status" value="1"/>
</dbReference>
<dbReference type="Pfam" id="PF00246">
    <property type="entry name" value="Peptidase_M14"/>
    <property type="match status" value="1"/>
</dbReference>
<dbReference type="PANTHER" id="PTHR11705">
    <property type="entry name" value="PROTEASE FAMILY M14 CARBOXYPEPTIDASE A,B"/>
    <property type="match status" value="1"/>
</dbReference>
<sequence length="348" mass="38480">MGPLAFVLLFLTATASASLRSHDSPATGVTFTDYMSYEEVVAYLRELQLRYPRLVRVGSMGRSVQGRDLVFARVSRGSAKHRDVMLVDALTHARAWITLPAVLYFLQQLVERHQENAALLQSLDFVVVPVLNPDGYEYSRDKERLWRKNRARTYNESCIGVDLNRNYDFHWADFLTSSEPPTFLTASNDSCANTYAGPHAASEPETQSYQRFIRELNVKGRLKMFVNLSAPRQGISFPWGYSSAAPNVSDFSELSAIGKAASDAAVKAGAQPYRVQNLAANYVATGVVTDWARGVAGVDKSFLMELPSGGSDDLLGFDVPVSQILPISRQVFEAFKVFAECAKGKPSQ</sequence>
<dbReference type="FunFam" id="3.40.630.10:FF:000084">
    <property type="entry name" value="Carboxypeptidase B2"/>
    <property type="match status" value="1"/>
</dbReference>
<dbReference type="OrthoDB" id="3626597at2759"/>
<dbReference type="GeneID" id="117645789"/>
<keyword evidence="9" id="KW-0482">Metalloprotease</keyword>
<dbReference type="GO" id="GO:0004181">
    <property type="term" value="F:metallocarboxypeptidase activity"/>
    <property type="evidence" value="ECO:0007669"/>
    <property type="project" value="InterPro"/>
</dbReference>
<dbReference type="SUPFAM" id="SSF53187">
    <property type="entry name" value="Zn-dependent exopeptidases"/>
    <property type="match status" value="1"/>
</dbReference>
<keyword evidence="4" id="KW-0645">Protease</keyword>
<protein>
    <submittedName>
        <fullName evidence="14">Carboxypeptidase B-like</fullName>
    </submittedName>
</protein>
<organism evidence="14">
    <name type="scientific">Thrips palmi</name>
    <name type="common">Melon thrips</name>
    <dbReference type="NCBI Taxonomy" id="161013"/>
    <lineage>
        <taxon>Eukaryota</taxon>
        <taxon>Metazoa</taxon>
        <taxon>Ecdysozoa</taxon>
        <taxon>Arthropoda</taxon>
        <taxon>Hexapoda</taxon>
        <taxon>Insecta</taxon>
        <taxon>Pterygota</taxon>
        <taxon>Neoptera</taxon>
        <taxon>Paraneoptera</taxon>
        <taxon>Thysanoptera</taxon>
        <taxon>Terebrantia</taxon>
        <taxon>Thripoidea</taxon>
        <taxon>Thripidae</taxon>
        <taxon>Thrips</taxon>
    </lineage>
</organism>
<keyword evidence="8" id="KW-0862">Zinc</keyword>
<reference evidence="14" key="1">
    <citation type="submission" date="2025-08" db="UniProtKB">
        <authorList>
            <consortium name="RefSeq"/>
        </authorList>
    </citation>
    <scope>IDENTIFICATION</scope>
    <source>
        <tissue evidence="14">Total insect</tissue>
    </source>
</reference>
<gene>
    <name evidence="14" type="primary">LOC117645789</name>
</gene>